<evidence type="ECO:0000256" key="4">
    <source>
        <dbReference type="ARBA" id="ARBA00022643"/>
    </source>
</evidence>
<dbReference type="InterPro" id="IPR000415">
    <property type="entry name" value="Nitroreductase-like"/>
</dbReference>
<dbReference type="InterPro" id="IPR052530">
    <property type="entry name" value="NAD(P)H_nitroreductase"/>
</dbReference>
<keyword evidence="3 8" id="KW-0285">Flavoprotein</keyword>
<keyword evidence="4 8" id="KW-0288">FMN</keyword>
<protein>
    <recommendedName>
        <fullName evidence="8">Putative NAD(P)H nitroreductase</fullName>
        <ecNumber evidence="8">1.-.-.-</ecNumber>
    </recommendedName>
</protein>
<evidence type="ECO:0000313" key="11">
    <source>
        <dbReference type="Proteomes" id="UP000078599"/>
    </source>
</evidence>
<proteinExistence type="inferred from homology"/>
<keyword evidence="5 8" id="KW-0521">NADP</keyword>
<feature type="domain" description="Nitroreductase" evidence="9">
    <location>
        <begin position="42"/>
        <end position="188"/>
    </location>
</feature>
<evidence type="ECO:0000256" key="6">
    <source>
        <dbReference type="ARBA" id="ARBA00023002"/>
    </source>
</evidence>
<evidence type="ECO:0000256" key="2">
    <source>
        <dbReference type="ARBA" id="ARBA00007118"/>
    </source>
</evidence>
<dbReference type="EMBL" id="CTRI01000010">
    <property type="protein sequence ID" value="CQR31731.1"/>
    <property type="molecule type" value="Genomic_DNA"/>
</dbReference>
<comment type="caution">
    <text evidence="10">The sequence shown here is derived from an EMBL/GenBank/DDBJ whole genome shotgun (WGS) entry which is preliminary data.</text>
</comment>
<dbReference type="PIRSF" id="PIRSF000232">
    <property type="entry name" value="YdjA"/>
    <property type="match status" value="1"/>
</dbReference>
<evidence type="ECO:0000256" key="5">
    <source>
        <dbReference type="ARBA" id="ARBA00022857"/>
    </source>
</evidence>
<evidence type="ECO:0000256" key="3">
    <source>
        <dbReference type="ARBA" id="ARBA00022630"/>
    </source>
</evidence>
<evidence type="ECO:0000313" key="10">
    <source>
        <dbReference type="EMBL" id="CQR31731.1"/>
    </source>
</evidence>
<dbReference type="SUPFAM" id="SSF55469">
    <property type="entry name" value="FMN-dependent nitroreductase-like"/>
    <property type="match status" value="1"/>
</dbReference>
<dbReference type="PANTHER" id="PTHR43821">
    <property type="entry name" value="NAD(P)H NITROREDUCTASE YDJA-RELATED"/>
    <property type="match status" value="1"/>
</dbReference>
<keyword evidence="11" id="KW-1185">Reference proteome</keyword>
<evidence type="ECO:0000256" key="7">
    <source>
        <dbReference type="ARBA" id="ARBA00023027"/>
    </source>
</evidence>
<reference evidence="10 11" key="1">
    <citation type="submission" date="2015-03" db="EMBL/GenBank/DDBJ databases">
        <authorList>
            <person name="Regsiter A."/>
            <person name="william w."/>
        </authorList>
    </citation>
    <scope>NUCLEOTIDE SEQUENCE [LARGE SCALE GENOMIC DNA]</scope>
    <source>
        <strain evidence="10 11">CB1</strain>
    </source>
</reference>
<dbReference type="Pfam" id="PF00881">
    <property type="entry name" value="Nitroreductase"/>
    <property type="match status" value="1"/>
</dbReference>
<dbReference type="InterPro" id="IPR026021">
    <property type="entry name" value="YdjA-like"/>
</dbReference>
<dbReference type="PANTHER" id="PTHR43821:SF1">
    <property type="entry name" value="NAD(P)H NITROREDUCTASE YDJA-RELATED"/>
    <property type="match status" value="1"/>
</dbReference>
<comment type="cofactor">
    <cofactor evidence="1 8">
        <name>FMN</name>
        <dbReference type="ChEBI" id="CHEBI:58210"/>
    </cofactor>
</comment>
<evidence type="ECO:0000256" key="8">
    <source>
        <dbReference type="PIRNR" id="PIRNR000232"/>
    </source>
</evidence>
<keyword evidence="7 8" id="KW-0520">NAD</keyword>
<sequence length="209" mass="22443">MLQALHITSVSMTLAEQIEAAELVCELVSRRQQVSPKRLVAPGPTPKQIDQLWKAAAQAPDHGLILPWRFIQVSDAARDELGAAFEQALLERDPAATQMQREDARAKAARAPFLALAVSRLEGDDHAEIPATERLVSLGCALQNMLLMAQAQGFGAGLVSGQAMDAVALRTLFGLSSHEKAVCFIVIGTVLKAKASRVRPTAADFVNLL</sequence>
<comment type="similarity">
    <text evidence="2 8">Belongs to the nitroreductase family.</text>
</comment>
<dbReference type="Gene3D" id="3.40.109.10">
    <property type="entry name" value="NADH Oxidase"/>
    <property type="match status" value="1"/>
</dbReference>
<gene>
    <name evidence="10" type="ORF">THICB1_180038</name>
</gene>
<evidence type="ECO:0000259" key="9">
    <source>
        <dbReference type="Pfam" id="PF00881"/>
    </source>
</evidence>
<dbReference type="Proteomes" id="UP000078599">
    <property type="component" value="Unassembled WGS sequence"/>
</dbReference>
<keyword evidence="6 8" id="KW-0560">Oxidoreductase</keyword>
<dbReference type="InterPro" id="IPR029479">
    <property type="entry name" value="Nitroreductase"/>
</dbReference>
<accession>A0ABM9T460</accession>
<dbReference type="EC" id="1.-.-.-" evidence="8"/>
<evidence type="ECO:0000256" key="1">
    <source>
        <dbReference type="ARBA" id="ARBA00001917"/>
    </source>
</evidence>
<organism evidence="10 11">
    <name type="scientific">Thiomonas arsenitoxydans (strain DSM 22701 / CIP 110005 / 3As)</name>
    <dbReference type="NCBI Taxonomy" id="426114"/>
    <lineage>
        <taxon>Bacteria</taxon>
        <taxon>Pseudomonadati</taxon>
        <taxon>Pseudomonadota</taxon>
        <taxon>Betaproteobacteria</taxon>
        <taxon>Burkholderiales</taxon>
        <taxon>Thiomonas</taxon>
    </lineage>
</organism>
<name>A0ABM9T460_THIA3</name>